<proteinExistence type="predicted"/>
<dbReference type="AlphaFoldDB" id="A0A1W7D217"/>
<name>A0A1W7D217_9ACTN</name>
<organism evidence="1 2">
    <name type="scientific">Streptomyces marincola</name>
    <dbReference type="NCBI Taxonomy" id="2878388"/>
    <lineage>
        <taxon>Bacteria</taxon>
        <taxon>Bacillati</taxon>
        <taxon>Actinomycetota</taxon>
        <taxon>Actinomycetes</taxon>
        <taxon>Kitasatosporales</taxon>
        <taxon>Streptomycetaceae</taxon>
        <taxon>Streptomyces</taxon>
    </lineage>
</organism>
<reference evidence="1 2" key="1">
    <citation type="submission" date="2017-05" db="EMBL/GenBank/DDBJ databases">
        <title>Complete genome sequence of Streptomyces sp. SCSIO 03032 revealed the diverse biosynthetic pathways for its bioactive secondary metabolites.</title>
        <authorList>
            <person name="Ma L."/>
            <person name="Zhu Y."/>
            <person name="Zhang W."/>
            <person name="Zhang G."/>
            <person name="Tian X."/>
            <person name="Zhang S."/>
            <person name="Zhang C."/>
        </authorList>
    </citation>
    <scope>NUCLEOTIDE SEQUENCE [LARGE SCALE GENOMIC DNA]</scope>
    <source>
        <strain evidence="1 2">SCSIO 03032</strain>
    </source>
</reference>
<dbReference type="KEGG" id="smao:CAG99_21915"/>
<accession>A0A1W7D217</accession>
<sequence>MAEEQHASGAQCGQVAYDEGLSADHDLVSDGDGAGVDLHGDDDAFHRLASSVGSGSVSGAG</sequence>
<dbReference type="Proteomes" id="UP000194218">
    <property type="component" value="Chromosome"/>
</dbReference>
<evidence type="ECO:0000313" key="1">
    <source>
        <dbReference type="EMBL" id="ARQ71121.1"/>
    </source>
</evidence>
<keyword evidence="2" id="KW-1185">Reference proteome</keyword>
<evidence type="ECO:0000313" key="2">
    <source>
        <dbReference type="Proteomes" id="UP000194218"/>
    </source>
</evidence>
<dbReference type="EMBL" id="CP021121">
    <property type="protein sequence ID" value="ARQ71121.1"/>
    <property type="molecule type" value="Genomic_DNA"/>
</dbReference>
<gene>
    <name evidence="1" type="ORF">CAG99_21915</name>
</gene>
<protein>
    <submittedName>
        <fullName evidence="1">Uncharacterized protein</fullName>
    </submittedName>
</protein>